<dbReference type="HAMAP" id="MF_01675">
    <property type="entry name" value="Sep_Cys_tRNA_synth"/>
    <property type="match status" value="1"/>
</dbReference>
<evidence type="ECO:0000256" key="4">
    <source>
        <dbReference type="ARBA" id="ARBA00022917"/>
    </source>
</evidence>
<feature type="binding site" evidence="5">
    <location>
        <begin position="225"/>
        <end position="227"/>
    </location>
    <ligand>
        <name>pyridoxal 5'-phosphate</name>
        <dbReference type="ChEBI" id="CHEBI:597326"/>
    </ligand>
</feature>
<evidence type="ECO:0000256" key="5">
    <source>
        <dbReference type="HAMAP-Rule" id="MF_01675"/>
    </source>
</evidence>
<dbReference type="NCBIfam" id="TIGR02539">
    <property type="entry name" value="SepCysS"/>
    <property type="match status" value="1"/>
</dbReference>
<feature type="binding site" evidence="5">
    <location>
        <begin position="96"/>
        <end position="97"/>
    </location>
    <ligand>
        <name>pyridoxal 5'-phosphate</name>
        <dbReference type="ChEBI" id="CHEBI:597326"/>
    </ligand>
</feature>
<dbReference type="Gene3D" id="3.40.640.10">
    <property type="entry name" value="Type I PLP-dependent aspartate aminotransferase-like (Major domain)"/>
    <property type="match status" value="1"/>
</dbReference>
<keyword evidence="4 5" id="KW-0648">Protein biosynthesis</keyword>
<dbReference type="AlphaFoldDB" id="A0A8J7S4H2"/>
<sequence length="399" mass="45466">MENTEKTMIGTEINTDKYKNIKRHLEREMINLNPIQRGGILPTESKKVIYEYWDGYSVCDYCAGRLDQVETPPIHEYLDDASKFFGADITRPTHGARESKYVIMNSVCNRGDYVIMDGNAHYTSFVAAERAKLNIDIAPVEDYPTYRVNPEKYKERIEILEDEGKPIGLLLLTHVDGNYGNVADAKKVGKIAKDKGYPFLLNCAYSAGRMPVNAEDLNADFLAISGHKSMSGSGPCGLLSISNKNEEYSKQILKTSKKNIVKELEMLGCTSRGIPILTLMTSFAHVIERVNNWDKEVKRARWIIDELETFGFKQIGEKPKNHDLIKFETPILDKIAEHDKRKGYFFYEELKRRGIGGIRRGATKEFKMSTFGLTDEQTKYVVDSFKEIIENGKKENKLN</sequence>
<evidence type="ECO:0000313" key="7">
    <source>
        <dbReference type="Proteomes" id="UP000740329"/>
    </source>
</evidence>
<dbReference type="InterPro" id="IPR008829">
    <property type="entry name" value="SepSecS/SepCysS"/>
</dbReference>
<dbReference type="EMBL" id="JAGGMV010000001">
    <property type="protein sequence ID" value="MBP2201345.1"/>
    <property type="molecule type" value="Genomic_DNA"/>
</dbReference>
<evidence type="ECO:0000256" key="3">
    <source>
        <dbReference type="ARBA" id="ARBA00022898"/>
    </source>
</evidence>
<dbReference type="Proteomes" id="UP000740329">
    <property type="component" value="Unassembled WGS sequence"/>
</dbReference>
<comment type="function">
    <text evidence="5">Converts O-phospho-L-seryl-tRNA(Cys) (Sep-tRNA(Cys)) to L-cysteinyl-tRNA(Cys) (Cys-tRNA(Cys)).</text>
</comment>
<feature type="modified residue" description="N6-(pyridoxal phosphate)lysine" evidence="5">
    <location>
        <position position="228"/>
    </location>
</feature>
<dbReference type="InterPro" id="IPR015422">
    <property type="entry name" value="PyrdxlP-dep_Trfase_small"/>
</dbReference>
<reference evidence="6" key="1">
    <citation type="submission" date="2021-03" db="EMBL/GenBank/DDBJ databases">
        <title>Genomic Encyclopedia of Type Strains, Phase IV (KMG-V): Genome sequencing to study the core and pangenomes of soil and plant-associated prokaryotes.</title>
        <authorList>
            <person name="Whitman W."/>
        </authorList>
    </citation>
    <scope>NUCLEOTIDE SEQUENCE</scope>
    <source>
        <strain evidence="6">C4</strain>
    </source>
</reference>
<keyword evidence="2 5" id="KW-0808">Transferase</keyword>
<protein>
    <recommendedName>
        <fullName evidence="5">O-phospho-L-seryl-tRNA:Cys-tRNA synthase</fullName>
        <ecNumber evidence="5">2.5.1.73</ecNumber>
    </recommendedName>
    <alternativeName>
        <fullName evidence="5">Sep-tRNA:Cys-tRNA synthase</fullName>
        <shortName evidence="5">SepCysS</shortName>
    </alternativeName>
</protein>
<dbReference type="PANTHER" id="PTHR43586">
    <property type="entry name" value="CYSTEINE DESULFURASE"/>
    <property type="match status" value="1"/>
</dbReference>
<keyword evidence="3 5" id="KW-0663">Pyridoxal phosphate</keyword>
<dbReference type="PANTHER" id="PTHR43586:SF3">
    <property type="entry name" value="O-PHOSPHO-L-SERYL-TRNA:CYS-TRNA SYNTHASE"/>
    <property type="match status" value="1"/>
</dbReference>
<evidence type="ECO:0000256" key="2">
    <source>
        <dbReference type="ARBA" id="ARBA00022679"/>
    </source>
</evidence>
<gene>
    <name evidence="6" type="ORF">J3E07_000743</name>
</gene>
<comment type="similarity">
    <text evidence="5">Belongs to the SepCysS family.</text>
</comment>
<dbReference type="InterPro" id="IPR013375">
    <property type="entry name" value="Sep_Cys-tRNA_synth_arc"/>
</dbReference>
<dbReference type="SUPFAM" id="SSF53383">
    <property type="entry name" value="PLP-dependent transferases"/>
    <property type="match status" value="1"/>
</dbReference>
<dbReference type="InterPro" id="IPR015421">
    <property type="entry name" value="PyrdxlP-dep_Trfase_major"/>
</dbReference>
<proteinExistence type="inferred from homology"/>
<dbReference type="EC" id="2.5.1.73" evidence="5"/>
<feature type="binding site" evidence="5">
    <location>
        <position position="202"/>
    </location>
    <ligand>
        <name>pyridoxal 5'-phosphate</name>
        <dbReference type="ChEBI" id="CHEBI:597326"/>
    </ligand>
</feature>
<comment type="subunit">
    <text evidence="5">Homodimer. Interacts with SepRS.</text>
</comment>
<comment type="catalytic activity">
    <reaction evidence="5">
        <text>O-phospho-L-seryl-tRNA(Cys) + hydrogen sulfide + H(+) = L-cysteinyl-tRNA(Cys) + phosphate</text>
        <dbReference type="Rhea" id="RHEA:25686"/>
        <dbReference type="Rhea" id="RHEA-COMP:9679"/>
        <dbReference type="Rhea" id="RHEA-COMP:9719"/>
        <dbReference type="ChEBI" id="CHEBI:15378"/>
        <dbReference type="ChEBI" id="CHEBI:29919"/>
        <dbReference type="ChEBI" id="CHEBI:43474"/>
        <dbReference type="ChEBI" id="CHEBI:78517"/>
        <dbReference type="ChEBI" id="CHEBI:78551"/>
        <dbReference type="EC" id="2.5.1.73"/>
    </reaction>
</comment>
<dbReference type="InterPro" id="IPR015424">
    <property type="entry name" value="PyrdxlP-dep_Trfase"/>
</dbReference>
<name>A0A8J7S4H2_METVO</name>
<comment type="cofactor">
    <cofactor evidence="1 5">
        <name>pyridoxal 5'-phosphate</name>
        <dbReference type="ChEBI" id="CHEBI:597326"/>
    </cofactor>
</comment>
<accession>A0A8J7S4H2</accession>
<dbReference type="OrthoDB" id="5817at2157"/>
<dbReference type="GO" id="GO:0006412">
    <property type="term" value="P:translation"/>
    <property type="evidence" value="ECO:0007669"/>
    <property type="project" value="UniProtKB-KW"/>
</dbReference>
<evidence type="ECO:0000256" key="1">
    <source>
        <dbReference type="ARBA" id="ARBA00001933"/>
    </source>
</evidence>
<comment type="caution">
    <text evidence="6">The sequence shown here is derived from an EMBL/GenBank/DDBJ whole genome shotgun (WGS) entry which is preliminary data.</text>
</comment>
<dbReference type="Pfam" id="PF05889">
    <property type="entry name" value="SepSecS"/>
    <property type="match status" value="1"/>
</dbReference>
<dbReference type="GO" id="GO:0043766">
    <property type="term" value="F:Sep-tRNA:Cys-tRNA synthase activity"/>
    <property type="evidence" value="ECO:0007669"/>
    <property type="project" value="UniProtKB-UniRule"/>
</dbReference>
<dbReference type="Gene3D" id="3.90.1150.10">
    <property type="entry name" value="Aspartate Aminotransferase, domain 1"/>
    <property type="match status" value="1"/>
</dbReference>
<evidence type="ECO:0000313" key="6">
    <source>
        <dbReference type="EMBL" id="MBP2201345.1"/>
    </source>
</evidence>
<organism evidence="6 7">
    <name type="scientific">Methanococcus voltae</name>
    <dbReference type="NCBI Taxonomy" id="2188"/>
    <lineage>
        <taxon>Archaea</taxon>
        <taxon>Methanobacteriati</taxon>
        <taxon>Methanobacteriota</taxon>
        <taxon>Methanomada group</taxon>
        <taxon>Methanococci</taxon>
        <taxon>Methanococcales</taxon>
        <taxon>Methanococcaceae</taxon>
        <taxon>Methanococcus</taxon>
    </lineage>
</organism>
<dbReference type="NCBIfam" id="NF006810">
    <property type="entry name" value="PRK09331.1"/>
    <property type="match status" value="1"/>
</dbReference>
<dbReference type="RefSeq" id="WP_209590784.1">
    <property type="nucleotide sequence ID" value="NZ_JAGGMU010000001.1"/>
</dbReference>